<keyword evidence="5" id="KW-0539">Nucleus</keyword>
<dbReference type="EMBL" id="GL349439">
    <property type="protein sequence ID" value="KNC55548.1"/>
    <property type="molecule type" value="Genomic_DNA"/>
</dbReference>
<evidence type="ECO:0000256" key="3">
    <source>
        <dbReference type="ARBA" id="ARBA00022776"/>
    </source>
</evidence>
<evidence type="ECO:0000256" key="4">
    <source>
        <dbReference type="ARBA" id="ARBA00023067"/>
    </source>
</evidence>
<dbReference type="STRING" id="461836.A0A0L0DVI3"/>
<comment type="subcellular location">
    <subcellularLocation>
        <location evidence="1">Nucleus</location>
    </subcellularLocation>
</comment>
<dbReference type="GO" id="GO:0010032">
    <property type="term" value="P:meiotic chromosome condensation"/>
    <property type="evidence" value="ECO:0007669"/>
    <property type="project" value="TreeGrafter"/>
</dbReference>
<name>A0A0L0DVI3_THETB</name>
<keyword evidence="3" id="KW-0498">Mitosis</keyword>
<evidence type="ECO:0000313" key="9">
    <source>
        <dbReference type="EMBL" id="KNC55548.1"/>
    </source>
</evidence>
<dbReference type="GO" id="GO:0042393">
    <property type="term" value="F:histone binding"/>
    <property type="evidence" value="ECO:0007669"/>
    <property type="project" value="TreeGrafter"/>
</dbReference>
<sequence length="1394" mass="144580">METLARFLASSPTLPLTTIPLAEVPAVWHTALHHDDNVALVPPAESGADAGALSLFLTFDLAVADVSATDVAFLASRLHALAPGDRPCFALLDVGGIHPKVVALLAMRAFAHAQAEDNAQAALTAGALYLALLSLADAPVYSVFHPFFFRAVVNAFRSALTPADPAAAVLTDVVLPGTKRKASGDDTRPASRSRRAKTSSRARAAALAADPAAGVGAPSSPSYAESAHLASIPELLSTTAALLVDVLANFPLVNEYQDALLHLVDVAVLFSQCHASLAVVDFGLRLLSAVASAAFAADAKRAQADAALAAAKAASEAEVAPASPGRAPEDVPDPDAEPEPSALASLDKTPPLTGIDLVSRMWKALVPNLVMSSVASLTLRSTTPPKALQHIRTAALAFVLESTALVEQQSALDARLYALVQHAALGVPDRAAYIDSATKVCGELARAASPDGLGRTFGFVTTLMRNSKVALRFFAASLAAELLTHRLPAAKSVADAAHELTAALYARVGDKSARVRGRALAGLAAILKAHNDGTEATGAAHALFGLTRGDANARVLARALGKLERRQRDTGAGVRKAALVVLCELARAVGNAGVPATAMASVYEAVSRGTLDPSPMVRKQAMNSLTEALTSAHAPAALRKVWATAVLPGVLDPEAAVSSKALALFDTLVIQPLLAYEGGDGANEAQLSDVWMLLAAVPASYTKYIEAGFRVMAASGGGSLDPAIGLGLQRFIRAHASAKVPAGQLACAEAWMLLAEYAQHAQAAGFDASLLSGAWLSAFGPGGEAAHQMLLLRVLVGYAGALTDEAELRSLANSLLAVVGTLDAPEVASLALSALYALEANPAQTSLRGSGWADSLMSQVDAAVASSVQSGDGETLATPLFMLGELATCGVELPARAVTSVQALVARETTGKLRALAFITLGKLCLADEALARECVPAFGRELSTATEAAVRSNVAVVMGDLCVRYTGVVEAYVPQLAQLIRDPVALVRKHALTLLTRLLQEDYIKWRGPLVFRFMAALADATPAVAQFAEYCLTKVLLLRYPLVVANNFVEALFVLNGCTEHGTFNNFEGRPEEAAAFVITGVSGAAAEARWRVYAPLLRSLTDEQKFALTCSLTSDVLAAFVDGELAVPGAQVSAGAGEARAGVLRDTLIILASDEIAISSANGAGVDSASEALAAAKASVLSKVLHKNVLENVVPVAVALKRAVEEARSPLAAEVMAWIRALVAGYPDEIAEMFVADKRLAAEIEYDLRVYEAQQAERDRLAAASVTASTLPAMDDVEKTPVKSGMAAAPQTPSTAAVRTPSVRATPRRTPARSTTTAAPAVTPARVAPALDGSPVLMLMSPETPPVPTRKWKPAPTVAAAAEALNAPTAPKSPRVAEAFVVSSMEEAELV</sequence>
<dbReference type="RefSeq" id="XP_013761322.1">
    <property type="nucleotide sequence ID" value="XM_013905868.1"/>
</dbReference>
<dbReference type="OrthoDB" id="10263978at2759"/>
<dbReference type="PANTHER" id="PTHR14222">
    <property type="entry name" value="CONDENSIN"/>
    <property type="match status" value="1"/>
</dbReference>
<evidence type="ECO:0000256" key="1">
    <source>
        <dbReference type="ARBA" id="ARBA00004123"/>
    </source>
</evidence>
<dbReference type="Pfam" id="PF20168">
    <property type="entry name" value="PDS5"/>
    <property type="match status" value="1"/>
</dbReference>
<dbReference type="Pfam" id="PF12717">
    <property type="entry name" value="Cnd1"/>
    <property type="match status" value="1"/>
</dbReference>
<evidence type="ECO:0000313" key="10">
    <source>
        <dbReference type="Proteomes" id="UP000054408"/>
    </source>
</evidence>
<reference evidence="9 10" key="1">
    <citation type="submission" date="2010-05" db="EMBL/GenBank/DDBJ databases">
        <title>The Genome Sequence of Thecamonas trahens ATCC 50062.</title>
        <authorList>
            <consortium name="The Broad Institute Genome Sequencing Platform"/>
            <person name="Russ C."/>
            <person name="Cuomo C."/>
            <person name="Shea T."/>
            <person name="Young S.K."/>
            <person name="Zeng Q."/>
            <person name="Koehrsen M."/>
            <person name="Haas B."/>
            <person name="Borodovsky M."/>
            <person name="Guigo R."/>
            <person name="Alvarado L."/>
            <person name="Berlin A."/>
            <person name="Bochicchio J."/>
            <person name="Borenstein D."/>
            <person name="Chapman S."/>
            <person name="Chen Z."/>
            <person name="Freedman E."/>
            <person name="Gellesch M."/>
            <person name="Goldberg J."/>
            <person name="Griggs A."/>
            <person name="Gujja S."/>
            <person name="Heilman E."/>
            <person name="Heiman D."/>
            <person name="Hepburn T."/>
            <person name="Howarth C."/>
            <person name="Jen D."/>
            <person name="Larson L."/>
            <person name="Mehta T."/>
            <person name="Park D."/>
            <person name="Pearson M."/>
            <person name="Roberts A."/>
            <person name="Saif S."/>
            <person name="Shenoy N."/>
            <person name="Sisk P."/>
            <person name="Stolte C."/>
            <person name="Sykes S."/>
            <person name="Thomson T."/>
            <person name="Walk T."/>
            <person name="White J."/>
            <person name="Yandava C."/>
            <person name="Burger G."/>
            <person name="Gray M.W."/>
            <person name="Holland P.W.H."/>
            <person name="King N."/>
            <person name="Lang F.B.F."/>
            <person name="Roger A.J."/>
            <person name="Ruiz-Trillo I."/>
            <person name="Lander E."/>
            <person name="Nusbaum C."/>
        </authorList>
    </citation>
    <scope>NUCLEOTIDE SEQUENCE [LARGE SCALE GENOMIC DNA]</scope>
    <source>
        <strain evidence="9 10">ATCC 50062</strain>
    </source>
</reference>
<evidence type="ECO:0000256" key="5">
    <source>
        <dbReference type="ARBA" id="ARBA00023242"/>
    </source>
</evidence>
<dbReference type="GO" id="GO:0000796">
    <property type="term" value="C:condensin complex"/>
    <property type="evidence" value="ECO:0007669"/>
    <property type="project" value="TreeGrafter"/>
</dbReference>
<dbReference type="SUPFAM" id="SSF48371">
    <property type="entry name" value="ARM repeat"/>
    <property type="match status" value="1"/>
</dbReference>
<feature type="compositionally biased region" description="Basic residues" evidence="7">
    <location>
        <begin position="191"/>
        <end position="200"/>
    </location>
</feature>
<feature type="region of interest" description="Disordered" evidence="7">
    <location>
        <begin position="1288"/>
        <end position="1321"/>
    </location>
</feature>
<dbReference type="InterPro" id="IPR032682">
    <property type="entry name" value="Cnd1_C"/>
</dbReference>
<keyword evidence="2" id="KW-0132">Cell division</keyword>
<dbReference type="GeneID" id="25561539"/>
<evidence type="ECO:0000256" key="6">
    <source>
        <dbReference type="ARBA" id="ARBA00023306"/>
    </source>
</evidence>
<dbReference type="InterPro" id="IPR026971">
    <property type="entry name" value="CND1/NCAPD3"/>
</dbReference>
<dbReference type="eggNOG" id="KOG0413">
    <property type="taxonomic scope" value="Eukaryota"/>
</dbReference>
<keyword evidence="4" id="KW-0226">DNA condensation</keyword>
<feature type="domain" description="Condensin complex subunit 1 C-terminal" evidence="8">
    <location>
        <begin position="951"/>
        <end position="1063"/>
    </location>
</feature>
<organism evidence="9 10">
    <name type="scientific">Thecamonas trahens ATCC 50062</name>
    <dbReference type="NCBI Taxonomy" id="461836"/>
    <lineage>
        <taxon>Eukaryota</taxon>
        <taxon>Apusozoa</taxon>
        <taxon>Apusomonadida</taxon>
        <taxon>Apusomonadidae</taxon>
        <taxon>Thecamonas</taxon>
    </lineage>
</organism>
<dbReference type="GO" id="GO:0000779">
    <property type="term" value="C:condensed chromosome, centromeric region"/>
    <property type="evidence" value="ECO:0007669"/>
    <property type="project" value="TreeGrafter"/>
</dbReference>
<accession>A0A0L0DVI3</accession>
<evidence type="ECO:0000259" key="8">
    <source>
        <dbReference type="Pfam" id="PF12717"/>
    </source>
</evidence>
<dbReference type="InterPro" id="IPR016024">
    <property type="entry name" value="ARM-type_fold"/>
</dbReference>
<evidence type="ECO:0000256" key="7">
    <source>
        <dbReference type="SAM" id="MobiDB-lite"/>
    </source>
</evidence>
<dbReference type="GO" id="GO:0007076">
    <property type="term" value="P:mitotic chromosome condensation"/>
    <property type="evidence" value="ECO:0007669"/>
    <property type="project" value="InterPro"/>
</dbReference>
<feature type="region of interest" description="Disordered" evidence="7">
    <location>
        <begin position="179"/>
        <end position="200"/>
    </location>
</feature>
<keyword evidence="10" id="KW-1185">Reference proteome</keyword>
<gene>
    <name evidence="9" type="ORF">AMSG_01811</name>
</gene>
<dbReference type="GO" id="GO:0051301">
    <property type="term" value="P:cell division"/>
    <property type="evidence" value="ECO:0007669"/>
    <property type="project" value="UniProtKB-KW"/>
</dbReference>
<dbReference type="InterPro" id="IPR011989">
    <property type="entry name" value="ARM-like"/>
</dbReference>
<dbReference type="GO" id="GO:0005634">
    <property type="term" value="C:nucleus"/>
    <property type="evidence" value="ECO:0007669"/>
    <property type="project" value="UniProtKB-SubCell"/>
</dbReference>
<evidence type="ECO:0000256" key="2">
    <source>
        <dbReference type="ARBA" id="ARBA00022618"/>
    </source>
</evidence>
<proteinExistence type="predicted"/>
<protein>
    <recommendedName>
        <fullName evidence="8">Condensin complex subunit 1 C-terminal domain-containing protein</fullName>
    </recommendedName>
</protein>
<dbReference type="PANTHER" id="PTHR14222:SF1">
    <property type="entry name" value="CONDENSIN-2 COMPLEX SUBUNIT D3"/>
    <property type="match status" value="1"/>
</dbReference>
<keyword evidence="6" id="KW-0131">Cell cycle</keyword>
<dbReference type="Proteomes" id="UP000054408">
    <property type="component" value="Unassembled WGS sequence"/>
</dbReference>
<feature type="region of interest" description="Disordered" evidence="7">
    <location>
        <begin position="318"/>
        <end position="348"/>
    </location>
</feature>
<dbReference type="Gene3D" id="1.25.10.10">
    <property type="entry name" value="Leucine-rich Repeat Variant"/>
    <property type="match status" value="2"/>
</dbReference>